<evidence type="ECO:0000313" key="1">
    <source>
        <dbReference type="EMBL" id="UWN66251.1"/>
    </source>
</evidence>
<dbReference type="InterPro" id="IPR032675">
    <property type="entry name" value="LRR_dom_sf"/>
</dbReference>
<gene>
    <name evidence="1" type="ORF">NQ519_05305</name>
</gene>
<dbReference type="PANTHER" id="PTHR45661:SF3">
    <property type="entry name" value="IG-LIKE DOMAIN-CONTAINING PROTEIN"/>
    <property type="match status" value="1"/>
</dbReference>
<dbReference type="Pfam" id="PF13306">
    <property type="entry name" value="LRR_5"/>
    <property type="match status" value="1"/>
</dbReference>
<name>A0ABY5V9A1_9BACT</name>
<dbReference type="SUPFAM" id="SSF52058">
    <property type="entry name" value="L domain-like"/>
    <property type="match status" value="1"/>
</dbReference>
<evidence type="ECO:0000313" key="2">
    <source>
        <dbReference type="Proteomes" id="UP001058267"/>
    </source>
</evidence>
<sequence length="281" mass="30489">MEAIDVSIAPLIDDKTIVLAEPGTLEELLRDNPINPSAITELTIIGSLNYSDMSMLSRFNNLRVLDMENVISEGIGAYTFYLQKRLTSIKLPKTLKTIGEGAFDGCSNLTGNLTIPESVTTIGDGAFYGCTGFTGNLTIPKGVTTIEPNTFRNCSGLTGNLTIPEGVTTIGSSAFRECKGFTGLTLSEGVTTIEDEAFGRCSEQMTENLTIPKSVTTIGKNAFSKIMDLYCKAMTPPQIQEDSFFLTATTTLYIPKNCTEVYRTAPGWSELTFKAIIEIDF</sequence>
<dbReference type="Gene3D" id="3.80.10.10">
    <property type="entry name" value="Ribonuclease Inhibitor"/>
    <property type="match status" value="3"/>
</dbReference>
<keyword evidence="2" id="KW-1185">Reference proteome</keyword>
<dbReference type="EMBL" id="CP102252">
    <property type="protein sequence ID" value="UWN66251.1"/>
    <property type="molecule type" value="Genomic_DNA"/>
</dbReference>
<dbReference type="PANTHER" id="PTHR45661">
    <property type="entry name" value="SURFACE ANTIGEN"/>
    <property type="match status" value="1"/>
</dbReference>
<protein>
    <submittedName>
        <fullName evidence="1">Leucine-rich repeat domain-containing protein</fullName>
    </submittedName>
</protein>
<accession>A0ABY5V9A1</accession>
<reference evidence="1" key="1">
    <citation type="journal article" date="2022" name="Cell">
        <title>Design, construction, and in vivo augmentation of a complex gut microbiome.</title>
        <authorList>
            <person name="Cheng A.G."/>
            <person name="Ho P.Y."/>
            <person name="Aranda-Diaz A."/>
            <person name="Jain S."/>
            <person name="Yu F.B."/>
            <person name="Meng X."/>
            <person name="Wang M."/>
            <person name="Iakiviak M."/>
            <person name="Nagashima K."/>
            <person name="Zhao A."/>
            <person name="Murugkar P."/>
            <person name="Patil A."/>
            <person name="Atabakhsh K."/>
            <person name="Weakley A."/>
            <person name="Yan J."/>
            <person name="Brumbaugh A.R."/>
            <person name="Higginbottom S."/>
            <person name="Dimas A."/>
            <person name="Shiver A.L."/>
            <person name="Deutschbauer A."/>
            <person name="Neff N."/>
            <person name="Sonnenburg J.L."/>
            <person name="Huang K.C."/>
            <person name="Fischbach M.A."/>
        </authorList>
    </citation>
    <scope>NUCLEOTIDE SEQUENCE</scope>
    <source>
        <strain evidence="1">JC50</strain>
    </source>
</reference>
<proteinExistence type="predicted"/>
<dbReference type="InterPro" id="IPR053139">
    <property type="entry name" value="Surface_bspA-like"/>
</dbReference>
<dbReference type="Proteomes" id="UP001058267">
    <property type="component" value="Chromosome"/>
</dbReference>
<dbReference type="RefSeq" id="WP_019152204.1">
    <property type="nucleotide sequence ID" value="NZ_CP102252.1"/>
</dbReference>
<organism evidence="1 2">
    <name type="scientific">Alistipes senegalensis JC50</name>
    <dbReference type="NCBI Taxonomy" id="1033732"/>
    <lineage>
        <taxon>Bacteria</taxon>
        <taxon>Pseudomonadati</taxon>
        <taxon>Bacteroidota</taxon>
        <taxon>Bacteroidia</taxon>
        <taxon>Bacteroidales</taxon>
        <taxon>Rikenellaceae</taxon>
        <taxon>Alistipes</taxon>
    </lineage>
</organism>
<dbReference type="InterPro" id="IPR026906">
    <property type="entry name" value="LRR_5"/>
</dbReference>